<dbReference type="Proteomes" id="UP000799118">
    <property type="component" value="Unassembled WGS sequence"/>
</dbReference>
<evidence type="ECO:0000256" key="1">
    <source>
        <dbReference type="SAM" id="Phobius"/>
    </source>
</evidence>
<organism evidence="2 3">
    <name type="scientific">Gymnopus androsaceus JB14</name>
    <dbReference type="NCBI Taxonomy" id="1447944"/>
    <lineage>
        <taxon>Eukaryota</taxon>
        <taxon>Fungi</taxon>
        <taxon>Dikarya</taxon>
        <taxon>Basidiomycota</taxon>
        <taxon>Agaricomycotina</taxon>
        <taxon>Agaricomycetes</taxon>
        <taxon>Agaricomycetidae</taxon>
        <taxon>Agaricales</taxon>
        <taxon>Marasmiineae</taxon>
        <taxon>Omphalotaceae</taxon>
        <taxon>Gymnopus</taxon>
    </lineage>
</organism>
<name>A0A6A4GBD2_9AGAR</name>
<proteinExistence type="predicted"/>
<sequence>MIVVAPRLPALFGPFSCLLVWGFHILTSSTPTYIEMILIGTSTIYQFIVRADWFMRIGLFLYYSIILRRSLRAYSPDMCSMSPLSSVVDSTDEDMSDSAIAVWSLFASSSRVEASICLGQKHCGSRAFFQPFRKICRKFQLLRFSHTQTTAPHR</sequence>
<dbReference type="AlphaFoldDB" id="A0A6A4GBD2"/>
<reference evidence="2" key="1">
    <citation type="journal article" date="2019" name="Environ. Microbiol.">
        <title>Fungal ecological strategies reflected in gene transcription - a case study of two litter decomposers.</title>
        <authorList>
            <person name="Barbi F."/>
            <person name="Kohler A."/>
            <person name="Barry K."/>
            <person name="Baskaran P."/>
            <person name="Daum C."/>
            <person name="Fauchery L."/>
            <person name="Ihrmark K."/>
            <person name="Kuo A."/>
            <person name="LaButti K."/>
            <person name="Lipzen A."/>
            <person name="Morin E."/>
            <person name="Grigoriev I.V."/>
            <person name="Henrissat B."/>
            <person name="Lindahl B."/>
            <person name="Martin F."/>
        </authorList>
    </citation>
    <scope>NUCLEOTIDE SEQUENCE</scope>
    <source>
        <strain evidence="2">JB14</strain>
    </source>
</reference>
<keyword evidence="1" id="KW-0472">Membrane</keyword>
<keyword evidence="3" id="KW-1185">Reference proteome</keyword>
<evidence type="ECO:0000313" key="3">
    <source>
        <dbReference type="Proteomes" id="UP000799118"/>
    </source>
</evidence>
<keyword evidence="1" id="KW-0812">Transmembrane</keyword>
<accession>A0A6A4GBD2</accession>
<gene>
    <name evidence="2" type="ORF">BT96DRAFT_178541</name>
</gene>
<keyword evidence="1" id="KW-1133">Transmembrane helix</keyword>
<feature type="transmembrane region" description="Helical" evidence="1">
    <location>
        <begin position="53"/>
        <end position="71"/>
    </location>
</feature>
<evidence type="ECO:0000313" key="2">
    <source>
        <dbReference type="EMBL" id="KAE9382789.1"/>
    </source>
</evidence>
<protein>
    <submittedName>
        <fullName evidence="2">Uncharacterized protein</fullName>
    </submittedName>
</protein>
<dbReference type="EMBL" id="ML770987">
    <property type="protein sequence ID" value="KAE9382789.1"/>
    <property type="molecule type" value="Genomic_DNA"/>
</dbReference>